<gene>
    <name evidence="5" type="ORF">SAMN02745702_02479</name>
</gene>
<dbReference type="GO" id="GO:0016757">
    <property type="term" value="F:glycosyltransferase activity"/>
    <property type="evidence" value="ECO:0007669"/>
    <property type="project" value="UniProtKB-KW"/>
</dbReference>
<feature type="transmembrane region" description="Helical" evidence="4">
    <location>
        <begin position="6"/>
        <end position="32"/>
    </location>
</feature>
<dbReference type="PANTHER" id="PTHR43630:SF1">
    <property type="entry name" value="POLY-BETA-1,6-N-ACETYL-D-GLUCOSAMINE SYNTHASE"/>
    <property type="match status" value="1"/>
</dbReference>
<feature type="transmembrane region" description="Helical" evidence="4">
    <location>
        <begin position="331"/>
        <end position="349"/>
    </location>
</feature>
<keyword evidence="6" id="KW-1185">Reference proteome</keyword>
<protein>
    <submittedName>
        <fullName evidence="5">Glycosyltransferase, catalytic subunit of cellulose synthase and poly-beta-1,6-N-acetylglucosamine synthase</fullName>
    </submittedName>
</protein>
<keyword evidence="3 5" id="KW-0808">Transferase</keyword>
<dbReference type="CDD" id="cd06438">
    <property type="entry name" value="EpsO_like"/>
    <property type="match status" value="1"/>
</dbReference>
<sequence>MFIFDILFFSIGMYIYCCVLYLMILTVGAFFYHPPRGEDDRSIPAKVLFVIPAHNEELLIRQTVERILAQDYDEHSFGVLVLADNCVDQTAERAKEAGADLVVRDDPAERGKGQALDWLFRTQQERFADWDLISIVDADTEVAPNFCHEMANAFADPAVYAAQAYYGTSNAGAAWRTALQELALRAFHHLRPAGRCALRASAGLKGNGMCFRRELIMQRGWPAHSIVEDVEFSLQLVLEGVRVYYVPQTEVLAEMPVSGQQAESQRTRWESGRIGLIREYGMTLLGRTAKGDGVALDALLDLLVPPLGLLVLLLLAFLLCSVFFYPVAVDYALAGLVGIVIYVVSSLFLRKTPLYLWFALGFAPFYLGWKICVYIKMLFSRGVRWTRTQRNAETNSGK</sequence>
<dbReference type="Pfam" id="PF13641">
    <property type="entry name" value="Glyco_tranf_2_3"/>
    <property type="match status" value="1"/>
</dbReference>
<evidence type="ECO:0000256" key="2">
    <source>
        <dbReference type="ARBA" id="ARBA00022676"/>
    </source>
</evidence>
<evidence type="ECO:0000256" key="1">
    <source>
        <dbReference type="ARBA" id="ARBA00006739"/>
    </source>
</evidence>
<keyword evidence="2" id="KW-0328">Glycosyltransferase</keyword>
<dbReference type="EMBL" id="FUYA01000009">
    <property type="protein sequence ID" value="SKA79042.1"/>
    <property type="molecule type" value="Genomic_DNA"/>
</dbReference>
<feature type="transmembrane region" description="Helical" evidence="4">
    <location>
        <begin position="356"/>
        <end position="379"/>
    </location>
</feature>
<evidence type="ECO:0000313" key="5">
    <source>
        <dbReference type="EMBL" id="SKA79042.1"/>
    </source>
</evidence>
<name>A0A1T4WNX1_9BACT</name>
<keyword evidence="4" id="KW-0812">Transmembrane</keyword>
<dbReference type="OrthoDB" id="9806824at2"/>
<dbReference type="RefSeq" id="WP_078685760.1">
    <property type="nucleotide sequence ID" value="NZ_FUYA01000009.1"/>
</dbReference>
<evidence type="ECO:0000313" key="6">
    <source>
        <dbReference type="Proteomes" id="UP000189733"/>
    </source>
</evidence>
<organism evidence="5 6">
    <name type="scientific">Desulfobaculum bizertense DSM 18034</name>
    <dbReference type="NCBI Taxonomy" id="1121442"/>
    <lineage>
        <taxon>Bacteria</taxon>
        <taxon>Pseudomonadati</taxon>
        <taxon>Thermodesulfobacteriota</taxon>
        <taxon>Desulfovibrionia</taxon>
        <taxon>Desulfovibrionales</taxon>
        <taxon>Desulfovibrionaceae</taxon>
        <taxon>Desulfobaculum</taxon>
    </lineage>
</organism>
<dbReference type="SUPFAM" id="SSF53448">
    <property type="entry name" value="Nucleotide-diphospho-sugar transferases"/>
    <property type="match status" value="1"/>
</dbReference>
<comment type="similarity">
    <text evidence="1">Belongs to the glycosyltransferase 2 family.</text>
</comment>
<reference evidence="5 6" key="1">
    <citation type="submission" date="2017-02" db="EMBL/GenBank/DDBJ databases">
        <authorList>
            <person name="Peterson S.W."/>
        </authorList>
    </citation>
    <scope>NUCLEOTIDE SEQUENCE [LARGE SCALE GENOMIC DNA]</scope>
    <source>
        <strain evidence="5 6">DSM 18034</strain>
    </source>
</reference>
<keyword evidence="4" id="KW-1133">Transmembrane helix</keyword>
<dbReference type="Gene3D" id="3.90.550.10">
    <property type="entry name" value="Spore Coat Polysaccharide Biosynthesis Protein SpsA, Chain A"/>
    <property type="match status" value="1"/>
</dbReference>
<dbReference type="STRING" id="1121442.SAMN02745702_02479"/>
<keyword evidence="4" id="KW-0472">Membrane</keyword>
<dbReference type="AlphaFoldDB" id="A0A1T4WNX1"/>
<feature type="transmembrane region" description="Helical" evidence="4">
    <location>
        <begin position="307"/>
        <end position="325"/>
    </location>
</feature>
<dbReference type="InterPro" id="IPR029044">
    <property type="entry name" value="Nucleotide-diphossugar_trans"/>
</dbReference>
<dbReference type="Proteomes" id="UP000189733">
    <property type="component" value="Unassembled WGS sequence"/>
</dbReference>
<evidence type="ECO:0000256" key="4">
    <source>
        <dbReference type="SAM" id="Phobius"/>
    </source>
</evidence>
<proteinExistence type="inferred from homology"/>
<accession>A0A1T4WNX1</accession>
<evidence type="ECO:0000256" key="3">
    <source>
        <dbReference type="ARBA" id="ARBA00022679"/>
    </source>
</evidence>
<dbReference type="PANTHER" id="PTHR43630">
    <property type="entry name" value="POLY-BETA-1,6-N-ACETYL-D-GLUCOSAMINE SYNTHASE"/>
    <property type="match status" value="1"/>
</dbReference>